<dbReference type="Gene3D" id="3.40.630.10">
    <property type="entry name" value="Zn peptidases"/>
    <property type="match status" value="1"/>
</dbReference>
<dbReference type="SUPFAM" id="SSF53187">
    <property type="entry name" value="Zn-dependent exopeptidases"/>
    <property type="match status" value="1"/>
</dbReference>
<evidence type="ECO:0000256" key="2">
    <source>
        <dbReference type="ARBA" id="ARBA00005988"/>
    </source>
</evidence>
<dbReference type="OrthoDB" id="3626597at2759"/>
<dbReference type="GO" id="GO:0008270">
    <property type="term" value="F:zinc ion binding"/>
    <property type="evidence" value="ECO:0007669"/>
    <property type="project" value="InterPro"/>
</dbReference>
<comment type="similarity">
    <text evidence="2 10">Belongs to the peptidase M14 family.</text>
</comment>
<dbReference type="PROSITE" id="PS52035">
    <property type="entry name" value="PEPTIDASE_M14"/>
    <property type="match status" value="1"/>
</dbReference>
<dbReference type="PANTHER" id="PTHR11705">
    <property type="entry name" value="PROTEASE FAMILY M14 CARBOXYPEPTIDASE A,B"/>
    <property type="match status" value="1"/>
</dbReference>
<evidence type="ECO:0000256" key="3">
    <source>
        <dbReference type="ARBA" id="ARBA00022645"/>
    </source>
</evidence>
<feature type="compositionally biased region" description="Polar residues" evidence="11">
    <location>
        <begin position="253"/>
        <end position="262"/>
    </location>
</feature>
<dbReference type="EMBL" id="CAJPEV010003073">
    <property type="protein sequence ID" value="CAG0898837.1"/>
    <property type="molecule type" value="Genomic_DNA"/>
</dbReference>
<keyword evidence="3" id="KW-0121">Carboxypeptidase</keyword>
<keyword evidence="14" id="KW-1185">Reference proteome</keyword>
<feature type="region of interest" description="Disordered" evidence="11">
    <location>
        <begin position="231"/>
        <end position="262"/>
    </location>
</feature>
<dbReference type="Proteomes" id="UP000677054">
    <property type="component" value="Unassembled WGS sequence"/>
</dbReference>
<accession>A0A7R9AB63</accession>
<dbReference type="EMBL" id="LR902590">
    <property type="protein sequence ID" value="CAD7250787.1"/>
    <property type="molecule type" value="Genomic_DNA"/>
</dbReference>
<evidence type="ECO:0000313" key="13">
    <source>
        <dbReference type="EMBL" id="CAD7250787.1"/>
    </source>
</evidence>
<keyword evidence="9" id="KW-0482">Metalloprotease</keyword>
<dbReference type="FunFam" id="3.40.630.10:FF:000084">
    <property type="entry name" value="Carboxypeptidase B2"/>
    <property type="match status" value="1"/>
</dbReference>
<name>A0A7R9AB63_9CRUS</name>
<feature type="domain" description="Peptidase M14" evidence="12">
    <location>
        <begin position="1"/>
        <end position="222"/>
    </location>
</feature>
<evidence type="ECO:0000256" key="10">
    <source>
        <dbReference type="PROSITE-ProRule" id="PRU01379"/>
    </source>
</evidence>
<dbReference type="InterPro" id="IPR000834">
    <property type="entry name" value="Peptidase_M14"/>
</dbReference>
<evidence type="ECO:0000256" key="1">
    <source>
        <dbReference type="ARBA" id="ARBA00001947"/>
    </source>
</evidence>
<evidence type="ECO:0000256" key="8">
    <source>
        <dbReference type="ARBA" id="ARBA00022833"/>
    </source>
</evidence>
<evidence type="ECO:0000256" key="9">
    <source>
        <dbReference type="ARBA" id="ARBA00023049"/>
    </source>
</evidence>
<evidence type="ECO:0000256" key="5">
    <source>
        <dbReference type="ARBA" id="ARBA00022723"/>
    </source>
</evidence>
<evidence type="ECO:0000259" key="12">
    <source>
        <dbReference type="PROSITE" id="PS52035"/>
    </source>
</evidence>
<evidence type="ECO:0000313" key="14">
    <source>
        <dbReference type="Proteomes" id="UP000677054"/>
    </source>
</evidence>
<dbReference type="AlphaFoldDB" id="A0A7R9AB63"/>
<dbReference type="GO" id="GO:0004181">
    <property type="term" value="F:metallocarboxypeptidase activity"/>
    <property type="evidence" value="ECO:0007669"/>
    <property type="project" value="InterPro"/>
</dbReference>
<comment type="cofactor">
    <cofactor evidence="1">
        <name>Zn(2+)</name>
        <dbReference type="ChEBI" id="CHEBI:29105"/>
    </cofactor>
</comment>
<evidence type="ECO:0000256" key="4">
    <source>
        <dbReference type="ARBA" id="ARBA00022670"/>
    </source>
</evidence>
<feature type="active site" description="Proton donor/acceptor" evidence="10">
    <location>
        <position position="188"/>
    </location>
</feature>
<evidence type="ECO:0000256" key="7">
    <source>
        <dbReference type="ARBA" id="ARBA00022801"/>
    </source>
</evidence>
<proteinExistence type="inferred from homology"/>
<dbReference type="PANTHER" id="PTHR11705:SF91">
    <property type="entry name" value="FI01817P-RELATED"/>
    <property type="match status" value="1"/>
</dbReference>
<keyword evidence="5" id="KW-0479">Metal-binding</keyword>
<dbReference type="Pfam" id="PF00246">
    <property type="entry name" value="Peptidase_M14"/>
    <property type="match status" value="1"/>
</dbReference>
<protein>
    <recommendedName>
        <fullName evidence="12">Peptidase M14 domain-containing protein</fullName>
    </recommendedName>
</protein>
<reference evidence="13" key="1">
    <citation type="submission" date="2020-11" db="EMBL/GenBank/DDBJ databases">
        <authorList>
            <person name="Tran Van P."/>
        </authorList>
    </citation>
    <scope>NUCLEOTIDE SEQUENCE</scope>
</reference>
<keyword evidence="4" id="KW-0645">Protease</keyword>
<gene>
    <name evidence="13" type="ORF">DSTB1V02_LOCUS10556</name>
</gene>
<keyword evidence="6" id="KW-0732">Signal</keyword>
<keyword evidence="7" id="KW-0378">Hydrolase</keyword>
<sequence>MYLAEQLVEEENKDMIKGFDWYLLPVLNPDGYEYSHKTHRLWRKTRSKTSNPFCDGVDLNRNFGFHWMEGGASGNPCSEVYAGREPFSEPESRAMRDFLQTKMPNVKGFLTFHSYGQLVLSPWGYTKTLPEDHDELVRMASIYTSAVASENNIRYTVGSTSNELYIASGGSDDWAKGVAGIPYAYTVELRDTGRNGFLLPSSQIIPVGRETWSGLRAFTKELDRLANQGNIRLELGRNDPEPSPGQMGKSANPRFSSKVSLP</sequence>
<organism evidence="13">
    <name type="scientific">Darwinula stevensoni</name>
    <dbReference type="NCBI Taxonomy" id="69355"/>
    <lineage>
        <taxon>Eukaryota</taxon>
        <taxon>Metazoa</taxon>
        <taxon>Ecdysozoa</taxon>
        <taxon>Arthropoda</taxon>
        <taxon>Crustacea</taxon>
        <taxon>Oligostraca</taxon>
        <taxon>Ostracoda</taxon>
        <taxon>Podocopa</taxon>
        <taxon>Podocopida</taxon>
        <taxon>Darwinulocopina</taxon>
        <taxon>Darwinuloidea</taxon>
        <taxon>Darwinulidae</taxon>
        <taxon>Darwinula</taxon>
    </lineage>
</organism>
<evidence type="ECO:0000256" key="6">
    <source>
        <dbReference type="ARBA" id="ARBA00022729"/>
    </source>
</evidence>
<keyword evidence="8" id="KW-0862">Zinc</keyword>
<dbReference type="SMART" id="SM00631">
    <property type="entry name" value="Zn_pept"/>
    <property type="match status" value="1"/>
</dbReference>
<dbReference type="GO" id="GO:0006508">
    <property type="term" value="P:proteolysis"/>
    <property type="evidence" value="ECO:0007669"/>
    <property type="project" value="UniProtKB-KW"/>
</dbReference>
<dbReference type="GO" id="GO:0005615">
    <property type="term" value="C:extracellular space"/>
    <property type="evidence" value="ECO:0007669"/>
    <property type="project" value="TreeGrafter"/>
</dbReference>
<evidence type="ECO:0000256" key="11">
    <source>
        <dbReference type="SAM" id="MobiDB-lite"/>
    </source>
</evidence>
<feature type="non-terminal residue" evidence="13">
    <location>
        <position position="262"/>
    </location>
</feature>
<dbReference type="CDD" id="cd03860">
    <property type="entry name" value="M14_CP_A-B_like"/>
    <property type="match status" value="1"/>
</dbReference>